<gene>
    <name evidence="7" type="ORF">N5K24_14445</name>
</gene>
<dbReference type="Pfam" id="PF03466">
    <property type="entry name" value="LysR_substrate"/>
    <property type="match status" value="1"/>
</dbReference>
<dbReference type="SUPFAM" id="SSF53850">
    <property type="entry name" value="Periplasmic binding protein-like II"/>
    <property type="match status" value="1"/>
</dbReference>
<dbReference type="Gene3D" id="3.40.190.290">
    <property type="match status" value="1"/>
</dbReference>
<dbReference type="FunFam" id="1.10.10.10:FF:000001">
    <property type="entry name" value="LysR family transcriptional regulator"/>
    <property type="match status" value="1"/>
</dbReference>
<dbReference type="GO" id="GO:2000142">
    <property type="term" value="P:regulation of DNA-templated transcription initiation"/>
    <property type="evidence" value="ECO:0007669"/>
    <property type="project" value="TreeGrafter"/>
</dbReference>
<comment type="caution">
    <text evidence="7">The sequence shown here is derived from an EMBL/GenBank/DDBJ whole genome shotgun (WGS) entry which is preliminary data.</text>
</comment>
<organism evidence="7 8">
    <name type="scientific">Achromobacter marplatensis</name>
    <dbReference type="NCBI Taxonomy" id="470868"/>
    <lineage>
        <taxon>Bacteria</taxon>
        <taxon>Pseudomonadati</taxon>
        <taxon>Pseudomonadota</taxon>
        <taxon>Betaproteobacteria</taxon>
        <taxon>Burkholderiales</taxon>
        <taxon>Alcaligenaceae</taxon>
        <taxon>Achromobacter</taxon>
    </lineage>
</organism>
<evidence type="ECO:0000313" key="8">
    <source>
        <dbReference type="Proteomes" id="UP001161276"/>
    </source>
</evidence>
<comment type="similarity">
    <text evidence="1">Belongs to the LysR transcriptional regulatory family.</text>
</comment>
<keyword evidence="5" id="KW-0804">Transcription</keyword>
<evidence type="ECO:0000313" key="7">
    <source>
        <dbReference type="EMBL" id="MDH2051600.1"/>
    </source>
</evidence>
<accession>A0AA42WAI3</accession>
<evidence type="ECO:0000256" key="2">
    <source>
        <dbReference type="ARBA" id="ARBA00023015"/>
    </source>
</evidence>
<keyword evidence="2" id="KW-0805">Transcription regulation</keyword>
<feature type="domain" description="HTH lysR-type" evidence="6">
    <location>
        <begin position="1"/>
        <end position="58"/>
    </location>
</feature>
<dbReference type="RefSeq" id="WP_280027179.1">
    <property type="nucleotide sequence ID" value="NZ_JAOCKG010000005.1"/>
</dbReference>
<dbReference type="Proteomes" id="UP001161276">
    <property type="component" value="Unassembled WGS sequence"/>
</dbReference>
<evidence type="ECO:0000256" key="3">
    <source>
        <dbReference type="ARBA" id="ARBA00023125"/>
    </source>
</evidence>
<dbReference type="InterPro" id="IPR036390">
    <property type="entry name" value="WH_DNA-bd_sf"/>
</dbReference>
<dbReference type="InterPro" id="IPR036388">
    <property type="entry name" value="WH-like_DNA-bd_sf"/>
</dbReference>
<dbReference type="PROSITE" id="PS50931">
    <property type="entry name" value="HTH_LYSR"/>
    <property type="match status" value="1"/>
</dbReference>
<evidence type="ECO:0000256" key="5">
    <source>
        <dbReference type="ARBA" id="ARBA00023163"/>
    </source>
</evidence>
<dbReference type="Pfam" id="PF00126">
    <property type="entry name" value="HTH_1"/>
    <property type="match status" value="1"/>
</dbReference>
<keyword evidence="4" id="KW-0010">Activator</keyword>
<sequence>MDLLQLRYFIEVCEAGSFSRAAISLNLTQPTLSRQIGLLEAELGQRLLERTGRGVVPTESGALLIPHARAMLEMAQRARDELRDQQASPTGRVVVGLPPRVARLLTVALVQSFCEQFPRAVLTVHEGLSTHLREWLIAGRLDIALLFDPPASPQISCKTLRREALVLVASAQASPLPARVGFAELAGYPMILPSVPNALRNLVDAALQPHRVSLKIIAEVGAMQTMIPLVAKGVACTILPEPAVAAFAPQGTVQTARIGPPAIHNTLAIATTLTRPANRLTRATSQLVERLILEDAYGERRDEPAY</sequence>
<keyword evidence="3" id="KW-0238">DNA-binding</keyword>
<dbReference type="GO" id="GO:0003677">
    <property type="term" value="F:DNA binding"/>
    <property type="evidence" value="ECO:0007669"/>
    <property type="project" value="UniProtKB-KW"/>
</dbReference>
<proteinExistence type="inferred from homology"/>
<dbReference type="EMBL" id="JAOCKG010000005">
    <property type="protein sequence ID" value="MDH2051600.1"/>
    <property type="molecule type" value="Genomic_DNA"/>
</dbReference>
<dbReference type="InterPro" id="IPR005119">
    <property type="entry name" value="LysR_subst-bd"/>
</dbReference>
<evidence type="ECO:0000256" key="1">
    <source>
        <dbReference type="ARBA" id="ARBA00009437"/>
    </source>
</evidence>
<dbReference type="PRINTS" id="PR00039">
    <property type="entry name" value="HTHLYSR"/>
</dbReference>
<dbReference type="AlphaFoldDB" id="A0AA42WAI3"/>
<dbReference type="PANTHER" id="PTHR30293">
    <property type="entry name" value="TRANSCRIPTIONAL REGULATORY PROTEIN NAC-RELATED"/>
    <property type="match status" value="1"/>
</dbReference>
<protein>
    <submittedName>
        <fullName evidence="7">LysR family transcriptional regulator</fullName>
    </submittedName>
</protein>
<dbReference type="SUPFAM" id="SSF46785">
    <property type="entry name" value="Winged helix' DNA-binding domain"/>
    <property type="match status" value="1"/>
</dbReference>
<dbReference type="Gene3D" id="1.10.10.10">
    <property type="entry name" value="Winged helix-like DNA-binding domain superfamily/Winged helix DNA-binding domain"/>
    <property type="match status" value="1"/>
</dbReference>
<name>A0AA42WAI3_9BURK</name>
<reference evidence="7" key="1">
    <citation type="submission" date="2022-09" db="EMBL/GenBank/DDBJ databases">
        <title>Intensive care unit water sources are persistently colonized with multi-drug resistant bacteria and are the site of extensive horizontal gene transfer of antibiotic resistance genes.</title>
        <authorList>
            <person name="Diorio-Toth L."/>
        </authorList>
    </citation>
    <scope>NUCLEOTIDE SEQUENCE</scope>
    <source>
        <strain evidence="7">GD03676</strain>
    </source>
</reference>
<dbReference type="GO" id="GO:0003700">
    <property type="term" value="F:DNA-binding transcription factor activity"/>
    <property type="evidence" value="ECO:0007669"/>
    <property type="project" value="InterPro"/>
</dbReference>
<evidence type="ECO:0000259" key="6">
    <source>
        <dbReference type="PROSITE" id="PS50931"/>
    </source>
</evidence>
<dbReference type="PANTHER" id="PTHR30293:SF0">
    <property type="entry name" value="NITROGEN ASSIMILATION REGULATORY PROTEIN NAC"/>
    <property type="match status" value="1"/>
</dbReference>
<evidence type="ECO:0000256" key="4">
    <source>
        <dbReference type="ARBA" id="ARBA00023159"/>
    </source>
</evidence>
<dbReference type="InterPro" id="IPR000847">
    <property type="entry name" value="LysR_HTH_N"/>
</dbReference>